<dbReference type="AlphaFoldDB" id="A0A7W8Q9D0"/>
<gene>
    <name evidence="1" type="ORF">HDG40_004340</name>
</gene>
<dbReference type="Proteomes" id="UP000592780">
    <property type="component" value="Unassembled WGS sequence"/>
</dbReference>
<evidence type="ECO:0008006" key="3">
    <source>
        <dbReference type="Google" id="ProtNLM"/>
    </source>
</evidence>
<dbReference type="EMBL" id="JACHDD010000007">
    <property type="protein sequence ID" value="MBB5426166.1"/>
    <property type="molecule type" value="Genomic_DNA"/>
</dbReference>
<accession>A0A7W8Q9D0</accession>
<evidence type="ECO:0000313" key="1">
    <source>
        <dbReference type="EMBL" id="MBB5426166.1"/>
    </source>
</evidence>
<organism evidence="1 2">
    <name type="scientific">Paraburkholderia atlantica</name>
    <dbReference type="NCBI Taxonomy" id="2654982"/>
    <lineage>
        <taxon>Bacteria</taxon>
        <taxon>Pseudomonadati</taxon>
        <taxon>Pseudomonadota</taxon>
        <taxon>Betaproteobacteria</taxon>
        <taxon>Burkholderiales</taxon>
        <taxon>Burkholderiaceae</taxon>
        <taxon>Paraburkholderia</taxon>
    </lineage>
</organism>
<comment type="caution">
    <text evidence="1">The sequence shown here is derived from an EMBL/GenBank/DDBJ whole genome shotgun (WGS) entry which is preliminary data.</text>
</comment>
<name>A0A7W8Q9D0_PARAM</name>
<protein>
    <recommendedName>
        <fullName evidence="3">DNA-binding protein</fullName>
    </recommendedName>
</protein>
<keyword evidence="2" id="KW-1185">Reference proteome</keyword>
<reference evidence="1 2" key="1">
    <citation type="submission" date="2020-08" db="EMBL/GenBank/DDBJ databases">
        <title>Genomic Encyclopedia of Type Strains, Phase IV (KMG-V): Genome sequencing to study the core and pangenomes of soil and plant-associated prokaryotes.</title>
        <authorList>
            <person name="Whitman W."/>
        </authorList>
    </citation>
    <scope>NUCLEOTIDE SEQUENCE [LARGE SCALE GENOMIC DNA]</scope>
    <source>
        <strain evidence="1 2">JPY158</strain>
    </source>
</reference>
<sequence length="79" mass="8905">MTDDEAGLEARLYVFLRERGYAVAGDGSIPEAAAEACLGLSRGTLRKRFALGTLRVPYRVESNRRWYRVCDLTRVLLGR</sequence>
<dbReference type="RefSeq" id="WP_184131175.1">
    <property type="nucleotide sequence ID" value="NZ_JACHDD010000007.1"/>
</dbReference>
<evidence type="ECO:0000313" key="2">
    <source>
        <dbReference type="Proteomes" id="UP000592780"/>
    </source>
</evidence>
<proteinExistence type="predicted"/>